<keyword evidence="3" id="KW-0804">Transcription</keyword>
<evidence type="ECO:0000256" key="1">
    <source>
        <dbReference type="ARBA" id="ARBA00023015"/>
    </source>
</evidence>
<evidence type="ECO:0000259" key="4">
    <source>
        <dbReference type="PROSITE" id="PS51118"/>
    </source>
</evidence>
<gene>
    <name evidence="5" type="ORF">CYL18_09755</name>
</gene>
<name>A0A2S7N0R2_9BACI</name>
<keyword evidence="6" id="KW-1185">Reference proteome</keyword>
<comment type="caution">
    <text evidence="5">The sequence shown here is derived from an EMBL/GenBank/DDBJ whole genome shotgun (WGS) entry which is preliminary data.</text>
</comment>
<keyword evidence="1" id="KW-0805">Transcription regulation</keyword>
<reference evidence="5 6" key="1">
    <citation type="submission" date="2017-12" db="EMBL/GenBank/DDBJ databases">
        <title>Taxonomic description and draft genome of Pradoshia cofamensis Gen. nov., sp. nov., a thermotolerant bacillale isolated from anterior gut of earthworm Eisenia fetida.</title>
        <authorList>
            <person name="Saha T."/>
            <person name="Chakraborty R."/>
        </authorList>
    </citation>
    <scope>NUCLEOTIDE SEQUENCE [LARGE SCALE GENOMIC DNA]</scope>
    <source>
        <strain evidence="5 6">EAG3</strain>
    </source>
</reference>
<dbReference type="Pfam" id="PF01638">
    <property type="entry name" value="HxlR"/>
    <property type="match status" value="1"/>
</dbReference>
<proteinExistence type="predicted"/>
<organism evidence="5 6">
    <name type="scientific">Pradoshia eiseniae</name>
    <dbReference type="NCBI Taxonomy" id="2064768"/>
    <lineage>
        <taxon>Bacteria</taxon>
        <taxon>Bacillati</taxon>
        <taxon>Bacillota</taxon>
        <taxon>Bacilli</taxon>
        <taxon>Bacillales</taxon>
        <taxon>Bacillaceae</taxon>
        <taxon>Pradoshia</taxon>
    </lineage>
</organism>
<evidence type="ECO:0000256" key="2">
    <source>
        <dbReference type="ARBA" id="ARBA00023125"/>
    </source>
</evidence>
<sequence length="119" mass="13846">MEAISMPEATDHGPKLHICSDFHKTIEFIGRKWMGIIIYSLLDGPKRYHELIGRIEGISDRVLTERLNELVKEELVKKSYLDGSLKKVQYELTPSGEALKDVMLSIRKWVEYKNELEKK</sequence>
<dbReference type="PANTHER" id="PTHR33204">
    <property type="entry name" value="TRANSCRIPTIONAL REGULATOR, MARR FAMILY"/>
    <property type="match status" value="1"/>
</dbReference>
<dbReference type="AlphaFoldDB" id="A0A2S7N0R2"/>
<accession>A0A2S7N0R2</accession>
<keyword evidence="2" id="KW-0238">DNA-binding</keyword>
<dbReference type="Gene3D" id="1.10.10.10">
    <property type="entry name" value="Winged helix-like DNA-binding domain superfamily/Winged helix DNA-binding domain"/>
    <property type="match status" value="1"/>
</dbReference>
<dbReference type="InterPro" id="IPR036390">
    <property type="entry name" value="WH_DNA-bd_sf"/>
</dbReference>
<protein>
    <submittedName>
        <fullName evidence="5">Transcriptional regulator</fullName>
    </submittedName>
</protein>
<dbReference type="InterPro" id="IPR036388">
    <property type="entry name" value="WH-like_DNA-bd_sf"/>
</dbReference>
<dbReference type="OrthoDB" id="9800966at2"/>
<dbReference type="InterPro" id="IPR002577">
    <property type="entry name" value="HTH_HxlR"/>
</dbReference>
<dbReference type="EMBL" id="PKOZ01000004">
    <property type="protein sequence ID" value="PQD95558.1"/>
    <property type="molecule type" value="Genomic_DNA"/>
</dbReference>
<feature type="domain" description="HTH hxlR-type" evidence="4">
    <location>
        <begin position="19"/>
        <end position="118"/>
    </location>
</feature>
<dbReference type="SUPFAM" id="SSF46785">
    <property type="entry name" value="Winged helix' DNA-binding domain"/>
    <property type="match status" value="1"/>
</dbReference>
<dbReference type="Proteomes" id="UP000239663">
    <property type="component" value="Unassembled WGS sequence"/>
</dbReference>
<evidence type="ECO:0000313" key="5">
    <source>
        <dbReference type="EMBL" id="PQD95558.1"/>
    </source>
</evidence>
<evidence type="ECO:0000256" key="3">
    <source>
        <dbReference type="ARBA" id="ARBA00023163"/>
    </source>
</evidence>
<evidence type="ECO:0000313" key="6">
    <source>
        <dbReference type="Proteomes" id="UP000239663"/>
    </source>
</evidence>
<dbReference type="PROSITE" id="PS51118">
    <property type="entry name" value="HTH_HXLR"/>
    <property type="match status" value="1"/>
</dbReference>
<dbReference type="GO" id="GO:0003677">
    <property type="term" value="F:DNA binding"/>
    <property type="evidence" value="ECO:0007669"/>
    <property type="project" value="UniProtKB-KW"/>
</dbReference>
<dbReference type="PANTHER" id="PTHR33204:SF37">
    <property type="entry name" value="HTH-TYPE TRANSCRIPTIONAL REGULATOR YODB"/>
    <property type="match status" value="1"/>
</dbReference>